<dbReference type="EMBL" id="OIVN01000432">
    <property type="protein sequence ID" value="SPC80091.1"/>
    <property type="molecule type" value="Genomic_DNA"/>
</dbReference>
<dbReference type="InterPro" id="IPR050796">
    <property type="entry name" value="SCF_F-box_component"/>
</dbReference>
<accession>A0A2N9EZM4</accession>
<protein>
    <recommendedName>
        <fullName evidence="2">F-box associated domain-containing protein</fullName>
    </recommendedName>
</protein>
<dbReference type="PANTHER" id="PTHR31672:SF13">
    <property type="entry name" value="F-BOX PROTEIN CPR30-LIKE"/>
    <property type="match status" value="1"/>
</dbReference>
<gene>
    <name evidence="1" type="ORF">FSB_LOCUS7973</name>
</gene>
<organism evidence="1">
    <name type="scientific">Fagus sylvatica</name>
    <name type="common">Beechnut</name>
    <dbReference type="NCBI Taxonomy" id="28930"/>
    <lineage>
        <taxon>Eukaryota</taxon>
        <taxon>Viridiplantae</taxon>
        <taxon>Streptophyta</taxon>
        <taxon>Embryophyta</taxon>
        <taxon>Tracheophyta</taxon>
        <taxon>Spermatophyta</taxon>
        <taxon>Magnoliopsida</taxon>
        <taxon>eudicotyledons</taxon>
        <taxon>Gunneridae</taxon>
        <taxon>Pentapetalae</taxon>
        <taxon>rosids</taxon>
        <taxon>fabids</taxon>
        <taxon>Fagales</taxon>
        <taxon>Fagaceae</taxon>
        <taxon>Fagus</taxon>
    </lineage>
</organism>
<name>A0A2N9EZM4_FAGSY</name>
<reference evidence="1" key="1">
    <citation type="submission" date="2018-02" db="EMBL/GenBank/DDBJ databases">
        <authorList>
            <person name="Cohen D.B."/>
            <person name="Kent A.D."/>
        </authorList>
    </citation>
    <scope>NUCLEOTIDE SEQUENCE</scope>
</reference>
<proteinExistence type="predicted"/>
<dbReference type="AlphaFoldDB" id="A0A2N9EZM4"/>
<dbReference type="PANTHER" id="PTHR31672">
    <property type="entry name" value="BNACNNG10540D PROTEIN"/>
    <property type="match status" value="1"/>
</dbReference>
<evidence type="ECO:0008006" key="2">
    <source>
        <dbReference type="Google" id="ProtNLM"/>
    </source>
</evidence>
<evidence type="ECO:0000313" key="1">
    <source>
        <dbReference type="EMBL" id="SPC80091.1"/>
    </source>
</evidence>
<sequence length="198" mass="22892">MSQTMKEPMWLSQRLLDDIVFDILTRVPVKSLIRFSIVETSDVKFILAFDVNDEIFREIMLPQNLLDGVDSFDHLTVFKGSLALFACGQALDEWEEKYQISVIWVMREYGVVESWTKISGPMIWVERFIGRFCGFTNNGELLIETVDDLLMSFDPESLYKNDFGIPNILCEDWVSDSTWIDYTSNFVESLLLLDGTNV</sequence>